<dbReference type="GO" id="GO:0016787">
    <property type="term" value="F:hydrolase activity"/>
    <property type="evidence" value="ECO:0007669"/>
    <property type="project" value="UniProtKB-KW"/>
</dbReference>
<evidence type="ECO:0000313" key="2">
    <source>
        <dbReference type="Proteomes" id="UP000287394"/>
    </source>
</evidence>
<dbReference type="OrthoDB" id="9803467at2"/>
<sequence>MSTPPISRSQIDLADQILQRAYADGLFTHAAYALSVRGATAARRAFGAATMETVFDLASLTKPVATATGAMQLVEQGRLHLLQPVRKFFEEEFGALPHLTDVEVHHLLTHTSGLPPIPKWPKDGADSERKAWLQAVLSTPLLRAPGVGYTYSDAGYILLGEILRRVSGMDQAALFRQGVTERLSLPNIGYLPDASLRPRIAPTSKDAAGTVHDPRSRDMGGVSGHAGLFGTTDDLIQYAEAIRGGGPPLLSRAATARMAVSQIPRTVGSQSYGWFCAGNDFLPKGDLFSDRSFGHSGFTGTLLLIDPEYEVSLVLLTNRVVNETEDGSRFLRVRRYLLNAMAAALV</sequence>
<dbReference type="Gene3D" id="3.40.710.10">
    <property type="entry name" value="DD-peptidase/beta-lactamase superfamily"/>
    <property type="match status" value="1"/>
</dbReference>
<protein>
    <submittedName>
        <fullName evidence="1">Metal-dependent hydrolase</fullName>
    </submittedName>
</protein>
<dbReference type="KEGG" id="ccot:CCAX7_006150"/>
<name>A0A402D3F7_9BACT</name>
<evidence type="ECO:0000313" key="1">
    <source>
        <dbReference type="EMBL" id="BDI28564.1"/>
    </source>
</evidence>
<dbReference type="SUPFAM" id="SSF56601">
    <property type="entry name" value="beta-lactamase/transpeptidase-like"/>
    <property type="match status" value="1"/>
</dbReference>
<reference evidence="1 2" key="1">
    <citation type="journal article" date="2019" name="Int. J. Syst. Evol. Microbiol.">
        <title>Capsulimonas corticalis gen. nov., sp. nov., an aerobic capsulated bacterium, of a novel bacterial order, Capsulimonadales ord. nov., of the class Armatimonadia of the phylum Armatimonadetes.</title>
        <authorList>
            <person name="Li J."/>
            <person name="Kudo C."/>
            <person name="Tonouchi A."/>
        </authorList>
    </citation>
    <scope>NUCLEOTIDE SEQUENCE [LARGE SCALE GENOMIC DNA]</scope>
    <source>
        <strain evidence="1 2">AX-7</strain>
    </source>
</reference>
<keyword evidence="1" id="KW-0378">Hydrolase</keyword>
<dbReference type="InterPro" id="IPR001466">
    <property type="entry name" value="Beta-lactam-related"/>
</dbReference>
<keyword evidence="2" id="KW-1185">Reference proteome</keyword>
<proteinExistence type="predicted"/>
<dbReference type="Pfam" id="PF00144">
    <property type="entry name" value="Beta-lactamase"/>
    <property type="match status" value="1"/>
</dbReference>
<dbReference type="PANTHER" id="PTHR43283">
    <property type="entry name" value="BETA-LACTAMASE-RELATED"/>
    <property type="match status" value="1"/>
</dbReference>
<organism evidence="1 2">
    <name type="scientific">Capsulimonas corticalis</name>
    <dbReference type="NCBI Taxonomy" id="2219043"/>
    <lineage>
        <taxon>Bacteria</taxon>
        <taxon>Bacillati</taxon>
        <taxon>Armatimonadota</taxon>
        <taxon>Armatimonadia</taxon>
        <taxon>Capsulimonadales</taxon>
        <taxon>Capsulimonadaceae</taxon>
        <taxon>Capsulimonas</taxon>
    </lineage>
</organism>
<gene>
    <name evidence="1" type="ORF">CCAX7_006150</name>
</gene>
<dbReference type="PANTHER" id="PTHR43283:SF11">
    <property type="entry name" value="BETA-LACTAMASE-RELATED DOMAIN-CONTAINING PROTEIN"/>
    <property type="match status" value="1"/>
</dbReference>
<dbReference type="InterPro" id="IPR012338">
    <property type="entry name" value="Beta-lactam/transpept-like"/>
</dbReference>
<dbReference type="RefSeq" id="WP_119324018.1">
    <property type="nucleotide sequence ID" value="NZ_AP025739.1"/>
</dbReference>
<dbReference type="InterPro" id="IPR050789">
    <property type="entry name" value="Diverse_Enzym_Activities"/>
</dbReference>
<dbReference type="FunCoup" id="A0A402D3F7">
    <property type="interactions" value="81"/>
</dbReference>
<dbReference type="AlphaFoldDB" id="A0A402D3F7"/>
<accession>A0A402D3F7</accession>
<dbReference type="Proteomes" id="UP000287394">
    <property type="component" value="Chromosome"/>
</dbReference>
<dbReference type="EMBL" id="AP025739">
    <property type="protein sequence ID" value="BDI28564.1"/>
    <property type="molecule type" value="Genomic_DNA"/>
</dbReference>